<dbReference type="AlphaFoldDB" id="A0A1F5E7K4"/>
<dbReference type="GO" id="GO:0016757">
    <property type="term" value="F:glycosyltransferase activity"/>
    <property type="evidence" value="ECO:0007669"/>
    <property type="project" value="InterPro"/>
</dbReference>
<dbReference type="Pfam" id="PF00534">
    <property type="entry name" value="Glycos_transf_1"/>
    <property type="match status" value="1"/>
</dbReference>
<dbReference type="Proteomes" id="UP000177006">
    <property type="component" value="Unassembled WGS sequence"/>
</dbReference>
<comment type="caution">
    <text evidence="2">The sequence shown here is derived from an EMBL/GenBank/DDBJ whole genome shotgun (WGS) entry which is preliminary data.</text>
</comment>
<reference evidence="2 3" key="1">
    <citation type="journal article" date="2016" name="Nat. Commun.">
        <title>Thousands of microbial genomes shed light on interconnected biogeochemical processes in an aquifer system.</title>
        <authorList>
            <person name="Anantharaman K."/>
            <person name="Brown C.T."/>
            <person name="Hug L.A."/>
            <person name="Sharon I."/>
            <person name="Castelle C.J."/>
            <person name="Probst A.J."/>
            <person name="Thomas B.C."/>
            <person name="Singh A."/>
            <person name="Wilkins M.J."/>
            <person name="Karaoz U."/>
            <person name="Brodie E.L."/>
            <person name="Williams K.H."/>
            <person name="Hubbard S.S."/>
            <person name="Banfield J.F."/>
        </authorList>
    </citation>
    <scope>NUCLEOTIDE SEQUENCE [LARGE SCALE GENOMIC DNA]</scope>
</reference>
<evidence type="ECO:0000259" key="1">
    <source>
        <dbReference type="Pfam" id="PF00534"/>
    </source>
</evidence>
<dbReference type="EMBL" id="MEZK01000010">
    <property type="protein sequence ID" value="OGD63379.1"/>
    <property type="molecule type" value="Genomic_DNA"/>
</dbReference>
<dbReference type="Gene3D" id="3.40.50.2000">
    <property type="entry name" value="Glycogen Phosphorylase B"/>
    <property type="match status" value="2"/>
</dbReference>
<protein>
    <recommendedName>
        <fullName evidence="1">Glycosyl transferase family 1 domain-containing protein</fullName>
    </recommendedName>
</protein>
<organism evidence="2 3">
    <name type="scientific">Candidatus Beckwithbacteria bacterium RBG_13_42_9</name>
    <dbReference type="NCBI Taxonomy" id="1797457"/>
    <lineage>
        <taxon>Bacteria</taxon>
        <taxon>Candidatus Beckwithiibacteriota</taxon>
    </lineage>
</organism>
<evidence type="ECO:0000313" key="2">
    <source>
        <dbReference type="EMBL" id="OGD63379.1"/>
    </source>
</evidence>
<dbReference type="CDD" id="cd03801">
    <property type="entry name" value="GT4_PimA-like"/>
    <property type="match status" value="1"/>
</dbReference>
<evidence type="ECO:0000313" key="3">
    <source>
        <dbReference type="Proteomes" id="UP000177006"/>
    </source>
</evidence>
<feature type="domain" description="Glycosyl transferase family 1" evidence="1">
    <location>
        <begin position="187"/>
        <end position="340"/>
    </location>
</feature>
<dbReference type="PANTHER" id="PTHR45947:SF3">
    <property type="entry name" value="SULFOQUINOVOSYL TRANSFERASE SQD2"/>
    <property type="match status" value="1"/>
</dbReference>
<accession>A0A1F5E7K4</accession>
<sequence length="378" mass="44244">MTNSKLVFILPELDTQTSNHYWHIYELLQEIGKNIDVFLFAEQGKFVPKKGTIKKIYIQKFHCLPIRLMERWVVFLFLNFQGYRVFYVHQSIMSSIIVSVLGHLFGAKTFFWHCGKIHIYEKELGRKNWLFRLNLKLIDYLVTAPLEMKKYYQKNFAVPARKIKLFPGWVNIQRFRKVDQGKVNYLRKKLGLGNKKVILFVHWLSPRKGSRNLVEIVTQALQKRNDLFFVIVGIGPDFQWLKRELAKRNLLKSVWMVGAIPNQKIPLYLRMADVFILPSQEEELGRVHLEAMAAEVPIVAFATEGSRGLLSKAQKRLMIAKGNIKEFIEAMEKALRKKEFFIKLGQKQVRQYSIKNGTSNFLRLIGKSHETRVNTSVI</sequence>
<dbReference type="InterPro" id="IPR050194">
    <property type="entry name" value="Glycosyltransferase_grp1"/>
</dbReference>
<name>A0A1F5E7K4_9BACT</name>
<dbReference type="STRING" id="1797457.A2160_02760"/>
<gene>
    <name evidence="2" type="ORF">A2160_02760</name>
</gene>
<proteinExistence type="predicted"/>
<dbReference type="SUPFAM" id="SSF53756">
    <property type="entry name" value="UDP-Glycosyltransferase/glycogen phosphorylase"/>
    <property type="match status" value="1"/>
</dbReference>
<dbReference type="InterPro" id="IPR001296">
    <property type="entry name" value="Glyco_trans_1"/>
</dbReference>
<dbReference type="PANTHER" id="PTHR45947">
    <property type="entry name" value="SULFOQUINOVOSYL TRANSFERASE SQD2"/>
    <property type="match status" value="1"/>
</dbReference>